<gene>
    <name evidence="2" type="ORF">HHI36_012720</name>
</gene>
<reference evidence="2 3" key="1">
    <citation type="journal article" date="2021" name="BMC Biol.">
        <title>Horizontally acquired antibacterial genes associated with adaptive radiation of ladybird beetles.</title>
        <authorList>
            <person name="Li H.S."/>
            <person name="Tang X.F."/>
            <person name="Huang Y.H."/>
            <person name="Xu Z.Y."/>
            <person name="Chen M.L."/>
            <person name="Du X.Y."/>
            <person name="Qiu B.Y."/>
            <person name="Chen P.T."/>
            <person name="Zhang W."/>
            <person name="Slipinski A."/>
            <person name="Escalona H.E."/>
            <person name="Waterhouse R.M."/>
            <person name="Zwick A."/>
            <person name="Pang H."/>
        </authorList>
    </citation>
    <scope>NUCLEOTIDE SEQUENCE [LARGE SCALE GENOMIC DNA]</scope>
    <source>
        <strain evidence="2">SYSU2018</strain>
    </source>
</reference>
<dbReference type="EMBL" id="JABFTP020000103">
    <property type="protein sequence ID" value="KAL3277371.1"/>
    <property type="molecule type" value="Genomic_DNA"/>
</dbReference>
<evidence type="ECO:0000256" key="1">
    <source>
        <dbReference type="SAM" id="MobiDB-lite"/>
    </source>
</evidence>
<accession>A0ABD2NF31</accession>
<dbReference type="Proteomes" id="UP001516400">
    <property type="component" value="Unassembled WGS sequence"/>
</dbReference>
<comment type="caution">
    <text evidence="2">The sequence shown here is derived from an EMBL/GenBank/DDBJ whole genome shotgun (WGS) entry which is preliminary data.</text>
</comment>
<protein>
    <submittedName>
        <fullName evidence="2">Uncharacterized protein</fullName>
    </submittedName>
</protein>
<feature type="compositionally biased region" description="Basic and acidic residues" evidence="1">
    <location>
        <begin position="164"/>
        <end position="198"/>
    </location>
</feature>
<feature type="compositionally biased region" description="Basic and acidic residues" evidence="1">
    <location>
        <begin position="127"/>
        <end position="150"/>
    </location>
</feature>
<evidence type="ECO:0000313" key="2">
    <source>
        <dbReference type="EMBL" id="KAL3277371.1"/>
    </source>
</evidence>
<feature type="region of interest" description="Disordered" evidence="1">
    <location>
        <begin position="1"/>
        <end position="24"/>
    </location>
</feature>
<organism evidence="2 3">
    <name type="scientific">Cryptolaemus montrouzieri</name>
    <dbReference type="NCBI Taxonomy" id="559131"/>
    <lineage>
        <taxon>Eukaryota</taxon>
        <taxon>Metazoa</taxon>
        <taxon>Ecdysozoa</taxon>
        <taxon>Arthropoda</taxon>
        <taxon>Hexapoda</taxon>
        <taxon>Insecta</taxon>
        <taxon>Pterygota</taxon>
        <taxon>Neoptera</taxon>
        <taxon>Endopterygota</taxon>
        <taxon>Coleoptera</taxon>
        <taxon>Polyphaga</taxon>
        <taxon>Cucujiformia</taxon>
        <taxon>Coccinelloidea</taxon>
        <taxon>Coccinellidae</taxon>
        <taxon>Scymninae</taxon>
        <taxon>Scymnini</taxon>
        <taxon>Cryptolaemus</taxon>
    </lineage>
</organism>
<keyword evidence="3" id="KW-1185">Reference proteome</keyword>
<feature type="region of interest" description="Disordered" evidence="1">
    <location>
        <begin position="127"/>
        <end position="198"/>
    </location>
</feature>
<dbReference type="AlphaFoldDB" id="A0ABD2NF31"/>
<proteinExistence type="predicted"/>
<sequence>MDERNARIEGKIDGMQKEMGNVKKENEERKLENLECKIRIQEQERRIMMLEKEIRKKNIIIQGLDGEIGEDEEQLKTKIQKVMNDMKGNIDYAKSVLKQRQMFFKYMIEARKAGDIAHMKYDTLEQLERNNENKEEKEGNTETISKEKQGARTVSERSPSNGIEDGRPMKITRAENSRNKKGRQGELKNDEHCKDNGT</sequence>
<evidence type="ECO:0000313" key="3">
    <source>
        <dbReference type="Proteomes" id="UP001516400"/>
    </source>
</evidence>
<name>A0ABD2NF31_9CUCU</name>